<comment type="caution">
    <text evidence="1">The sequence shown here is derived from an EMBL/GenBank/DDBJ whole genome shotgun (WGS) entry which is preliminary data.</text>
</comment>
<sequence length="379" mass="42097">MAKAVAVLGLVASIVSLVEFSTKIVSRLHQFMSNSSDIRESFHSLSNQLPLLTAALDHIHSQAEAGRLPSPIPIALKTIIDSTLTQVTFIDTCLSNILPQNDATKFERTLKALKSGKRRKSDRVLAELSKLHPSPPNPFKSLGLYLGQAVQIQPDAFKGRNNELQLLRDWLLPANHIRCQSLRRCGGNGGHGEDTILPGTSLRTHSPTGYDIQPFFPIRSQGSILITTRSTKFTFSKQLYHQKLEDLSMAVAILSQRSRRDLPKDRGALDLARWLGGLPLALATAETYLASPDVSCSEYLDLYESLWMMLVGGDSEGLMEYEDRTLASTWTISVNQVRAQNEDAAELLKFLAFLSPQDIWYELIKAGAADEVPWTRRIT</sequence>
<dbReference type="Proteomes" id="UP001172386">
    <property type="component" value="Unassembled WGS sequence"/>
</dbReference>
<reference evidence="1" key="1">
    <citation type="submission" date="2022-10" db="EMBL/GenBank/DDBJ databases">
        <title>Culturing micro-colonial fungi from biological soil crusts in the Mojave desert and describing Neophaeococcomyces mojavensis, and introducing the new genera and species Taxawa tesnikishii.</title>
        <authorList>
            <person name="Kurbessoian T."/>
            <person name="Stajich J.E."/>
        </authorList>
    </citation>
    <scope>NUCLEOTIDE SEQUENCE</scope>
    <source>
        <strain evidence="1">JES_112</strain>
    </source>
</reference>
<dbReference type="EMBL" id="JAPDRQ010000081">
    <property type="protein sequence ID" value="KAJ9656257.1"/>
    <property type="molecule type" value="Genomic_DNA"/>
</dbReference>
<keyword evidence="2" id="KW-1185">Reference proteome</keyword>
<evidence type="ECO:0000313" key="2">
    <source>
        <dbReference type="Proteomes" id="UP001172386"/>
    </source>
</evidence>
<name>A0ACC3A762_9EURO</name>
<gene>
    <name evidence="1" type="ORF">H2198_005108</name>
</gene>
<accession>A0ACC3A762</accession>
<evidence type="ECO:0000313" key="1">
    <source>
        <dbReference type="EMBL" id="KAJ9656257.1"/>
    </source>
</evidence>
<proteinExistence type="predicted"/>
<organism evidence="1 2">
    <name type="scientific">Neophaeococcomyces mojaviensis</name>
    <dbReference type="NCBI Taxonomy" id="3383035"/>
    <lineage>
        <taxon>Eukaryota</taxon>
        <taxon>Fungi</taxon>
        <taxon>Dikarya</taxon>
        <taxon>Ascomycota</taxon>
        <taxon>Pezizomycotina</taxon>
        <taxon>Eurotiomycetes</taxon>
        <taxon>Chaetothyriomycetidae</taxon>
        <taxon>Chaetothyriales</taxon>
        <taxon>Chaetothyriales incertae sedis</taxon>
        <taxon>Neophaeococcomyces</taxon>
    </lineage>
</organism>
<protein>
    <submittedName>
        <fullName evidence="1">Uncharacterized protein</fullName>
    </submittedName>
</protein>